<feature type="domain" description="Cytochrome c" evidence="6">
    <location>
        <begin position="54"/>
        <end position="199"/>
    </location>
</feature>
<dbReference type="PROSITE" id="PS51007">
    <property type="entry name" value="CYTC"/>
    <property type="match status" value="1"/>
</dbReference>
<dbReference type="InterPro" id="IPR009056">
    <property type="entry name" value="Cyt_c-like_dom"/>
</dbReference>
<dbReference type="InterPro" id="IPR036909">
    <property type="entry name" value="Cyt_c-like_dom_sf"/>
</dbReference>
<evidence type="ECO:0000256" key="3">
    <source>
        <dbReference type="ARBA" id="ARBA00023004"/>
    </source>
</evidence>
<keyword evidence="3 4" id="KW-0408">Iron</keyword>
<feature type="transmembrane region" description="Helical" evidence="5">
    <location>
        <begin position="14"/>
        <end position="38"/>
    </location>
</feature>
<dbReference type="AlphaFoldDB" id="A0A1I6GDZ4"/>
<evidence type="ECO:0000256" key="2">
    <source>
        <dbReference type="ARBA" id="ARBA00022723"/>
    </source>
</evidence>
<evidence type="ECO:0000313" key="8">
    <source>
        <dbReference type="Proteomes" id="UP000199424"/>
    </source>
</evidence>
<keyword evidence="5" id="KW-1133">Transmembrane helix</keyword>
<evidence type="ECO:0000313" key="7">
    <source>
        <dbReference type="EMBL" id="SFR40433.1"/>
    </source>
</evidence>
<reference evidence="8" key="1">
    <citation type="submission" date="2016-10" db="EMBL/GenBank/DDBJ databases">
        <authorList>
            <person name="Varghese N."/>
            <person name="Submissions S."/>
        </authorList>
    </citation>
    <scope>NUCLEOTIDE SEQUENCE [LARGE SCALE GENOMIC DNA]</scope>
    <source>
        <strain evidence="8">CGMCC 1.7285</strain>
    </source>
</reference>
<dbReference type="EMBL" id="FOYU01000001">
    <property type="protein sequence ID" value="SFR40433.1"/>
    <property type="molecule type" value="Genomic_DNA"/>
</dbReference>
<dbReference type="GO" id="GO:0020037">
    <property type="term" value="F:heme binding"/>
    <property type="evidence" value="ECO:0007669"/>
    <property type="project" value="InterPro"/>
</dbReference>
<dbReference type="NCBIfam" id="TIGR00781">
    <property type="entry name" value="ccoO"/>
    <property type="match status" value="1"/>
</dbReference>
<sequence>MSKNVKHAFLEKRVGWLAVAMTIAISIGGLVEITPLLFQKQTNEPVVGLKPYTALQMEGRDIYIREGCNNCHSQMIRPFRSETERYGHYSLAGEHVWERPFLWGSKRTGPDLARVGGRYSDEWHYVHLMNPRDVVPESNMPGFPWLAENTLDGELTAKKMEVFRSFGAPYTDEEIAGAKAAVAGKTEMEALIAYLQVLGTGLTQAE</sequence>
<dbReference type="InterPro" id="IPR003468">
    <property type="entry name" value="Cyt_c_oxidase_monohaem-su/FixO"/>
</dbReference>
<proteinExistence type="predicted"/>
<gene>
    <name evidence="7" type="ORF">SAMN04488070_0549</name>
</gene>
<evidence type="ECO:0000256" key="1">
    <source>
        <dbReference type="ARBA" id="ARBA00022617"/>
    </source>
</evidence>
<keyword evidence="2 4" id="KW-0479">Metal-binding</keyword>
<dbReference type="GO" id="GO:0046872">
    <property type="term" value="F:metal ion binding"/>
    <property type="evidence" value="ECO:0007669"/>
    <property type="project" value="UniProtKB-KW"/>
</dbReference>
<keyword evidence="5" id="KW-0812">Transmembrane</keyword>
<name>A0A1I6GDZ4_9GAMM</name>
<keyword evidence="1 4" id="KW-0349">Heme</keyword>
<dbReference type="NCBIfam" id="NF011055">
    <property type="entry name" value="PRK14487.1"/>
    <property type="match status" value="1"/>
</dbReference>
<dbReference type="GO" id="GO:0009055">
    <property type="term" value="F:electron transfer activity"/>
    <property type="evidence" value="ECO:0007669"/>
    <property type="project" value="InterPro"/>
</dbReference>
<evidence type="ECO:0000259" key="6">
    <source>
        <dbReference type="PROSITE" id="PS51007"/>
    </source>
</evidence>
<organism evidence="7 8">
    <name type="scientific">Pseudidiomarina maritima</name>
    <dbReference type="NCBI Taxonomy" id="519453"/>
    <lineage>
        <taxon>Bacteria</taxon>
        <taxon>Pseudomonadati</taxon>
        <taxon>Pseudomonadota</taxon>
        <taxon>Gammaproteobacteria</taxon>
        <taxon>Alteromonadales</taxon>
        <taxon>Idiomarinaceae</taxon>
        <taxon>Pseudidiomarina</taxon>
    </lineage>
</organism>
<dbReference type="Gene3D" id="1.10.760.10">
    <property type="entry name" value="Cytochrome c-like domain"/>
    <property type="match status" value="1"/>
</dbReference>
<dbReference type="RefSeq" id="WP_092855024.1">
    <property type="nucleotide sequence ID" value="NZ_FOYU01000001.1"/>
</dbReference>
<dbReference type="SUPFAM" id="SSF46626">
    <property type="entry name" value="Cytochrome c"/>
    <property type="match status" value="1"/>
</dbReference>
<accession>A0A1I6GDZ4</accession>
<evidence type="ECO:0000256" key="5">
    <source>
        <dbReference type="SAM" id="Phobius"/>
    </source>
</evidence>
<protein>
    <submittedName>
        <fullName evidence="7">Cytochrome c oxidase cbb3-type subunit 2</fullName>
    </submittedName>
</protein>
<dbReference type="Proteomes" id="UP000199424">
    <property type="component" value="Unassembled WGS sequence"/>
</dbReference>
<dbReference type="FunFam" id="1.10.760.10:FF:000003">
    <property type="entry name" value="Cbb3-type cytochrome c oxidase subunit II"/>
    <property type="match status" value="1"/>
</dbReference>
<dbReference type="Pfam" id="PF02433">
    <property type="entry name" value="FixO"/>
    <property type="match status" value="1"/>
</dbReference>
<keyword evidence="8" id="KW-1185">Reference proteome</keyword>
<evidence type="ECO:0000256" key="4">
    <source>
        <dbReference type="PROSITE-ProRule" id="PRU00433"/>
    </source>
</evidence>
<keyword evidence="5" id="KW-0472">Membrane</keyword>
<dbReference type="Gene3D" id="6.10.250.2250">
    <property type="match status" value="1"/>
</dbReference>